<evidence type="ECO:0000313" key="1">
    <source>
        <dbReference type="EMBL" id="ESA23869.1"/>
    </source>
</evidence>
<protein>
    <submittedName>
        <fullName evidence="1">Uncharacterized protein</fullName>
    </submittedName>
</protein>
<dbReference type="AlphaFoldDB" id="U9UTW5"/>
<dbReference type="EMBL" id="KI274417">
    <property type="protein sequence ID" value="ESA23869.1"/>
    <property type="molecule type" value="Genomic_DNA"/>
</dbReference>
<name>U9UTW5_RHIID</name>
<organism evidence="1">
    <name type="scientific">Rhizophagus irregularis (strain DAOM 181602 / DAOM 197198 / MUCL 43194)</name>
    <name type="common">Arbuscular mycorrhizal fungus</name>
    <name type="synonym">Glomus intraradices</name>
    <dbReference type="NCBI Taxonomy" id="747089"/>
    <lineage>
        <taxon>Eukaryota</taxon>
        <taxon>Fungi</taxon>
        <taxon>Fungi incertae sedis</taxon>
        <taxon>Mucoromycota</taxon>
        <taxon>Glomeromycotina</taxon>
        <taxon>Glomeromycetes</taxon>
        <taxon>Glomerales</taxon>
        <taxon>Glomeraceae</taxon>
        <taxon>Rhizophagus</taxon>
    </lineage>
</organism>
<proteinExistence type="predicted"/>
<reference evidence="1" key="1">
    <citation type="submission" date="2013-07" db="EMBL/GenBank/DDBJ databases">
        <title>The genome of an arbuscular mycorrhizal fungus provides insights into the evolution of the oldest plant symbiosis.</title>
        <authorList>
            <consortium name="DOE Joint Genome Institute"/>
            <person name="Tisserant E."/>
            <person name="Malbreil M."/>
            <person name="Kuo A."/>
            <person name="Kohler A."/>
            <person name="Symeonidi A."/>
            <person name="Balestrini R."/>
            <person name="Charron P."/>
            <person name="Duensing N."/>
            <person name="Frei-dit-Frey N."/>
            <person name="Gianinazzi-Pearson V."/>
            <person name="Gilbert B."/>
            <person name="Handa Y."/>
            <person name="Hijri M."/>
            <person name="Kaul R."/>
            <person name="Kawaguchi M."/>
            <person name="Krajinski F."/>
            <person name="Lammers P."/>
            <person name="Lapierre D."/>
            <person name="Masclaux F.G."/>
            <person name="Murat C."/>
            <person name="Morin E."/>
            <person name="Ndikumana S."/>
            <person name="Pagni M."/>
            <person name="Petitpierre D."/>
            <person name="Requena N."/>
            <person name="Rosikiewicz P."/>
            <person name="Riley R."/>
            <person name="Saito K."/>
            <person name="San Clemente H."/>
            <person name="Shapiro H."/>
            <person name="van Tuinen D."/>
            <person name="Becard G."/>
            <person name="Bonfante P."/>
            <person name="Paszkowski U."/>
            <person name="Shachar-Hill Y."/>
            <person name="Young J.P."/>
            <person name="Sanders I.R."/>
            <person name="Henrissat B."/>
            <person name="Rensing S.A."/>
            <person name="Grigoriev I.V."/>
            <person name="Corradi N."/>
            <person name="Roux C."/>
            <person name="Martin F."/>
        </authorList>
    </citation>
    <scope>NUCLEOTIDE SEQUENCE</scope>
    <source>
        <strain evidence="1">DAOM 197198</strain>
    </source>
</reference>
<accession>U9UTW5</accession>
<dbReference type="HOGENOM" id="CLU_2293117_0_0_1"/>
<gene>
    <name evidence="1" type="ORF">GLOINDRAFT_14993</name>
</gene>
<sequence length="101" mass="11646">MKSQDRSIRRNKFYVSNAIPESIRSRNFDEINFLLILTLLFKRDLILILINGEQTESSSRSSTPNSYRKIEPEIMRRLMNDGKVNNTGIDMKGLELAPTGQ</sequence>